<keyword evidence="1" id="KW-0880">Kelch repeat</keyword>
<dbReference type="InterPro" id="IPR015915">
    <property type="entry name" value="Kelch-typ_b-propeller"/>
</dbReference>
<evidence type="ECO:0000256" key="3">
    <source>
        <dbReference type="SAM" id="MobiDB-lite"/>
    </source>
</evidence>
<evidence type="ECO:0000256" key="1">
    <source>
        <dbReference type="ARBA" id="ARBA00022441"/>
    </source>
</evidence>
<dbReference type="Gene3D" id="2.120.10.80">
    <property type="entry name" value="Kelch-type beta propeller"/>
    <property type="match status" value="2"/>
</dbReference>
<feature type="region of interest" description="Disordered" evidence="3">
    <location>
        <begin position="39"/>
        <end position="59"/>
    </location>
</feature>
<feature type="region of interest" description="Disordered" evidence="3">
    <location>
        <begin position="908"/>
        <end position="943"/>
    </location>
</feature>
<keyword evidence="2" id="KW-0677">Repeat</keyword>
<evidence type="ECO:0000256" key="2">
    <source>
        <dbReference type="ARBA" id="ARBA00022737"/>
    </source>
</evidence>
<dbReference type="PANTHER" id="PTHR46093">
    <property type="entry name" value="ACYL-COA-BINDING DOMAIN-CONTAINING PROTEIN 5"/>
    <property type="match status" value="1"/>
</dbReference>
<feature type="compositionally biased region" description="Pro residues" evidence="3">
    <location>
        <begin position="700"/>
        <end position="722"/>
    </location>
</feature>
<protein>
    <recommendedName>
        <fullName evidence="6">Kelch repeat-containing protein</fullName>
    </recommendedName>
</protein>
<keyword evidence="5" id="KW-1185">Reference proteome</keyword>
<feature type="compositionally biased region" description="Basic and acidic residues" evidence="3">
    <location>
        <begin position="857"/>
        <end position="872"/>
    </location>
</feature>
<evidence type="ECO:0008006" key="6">
    <source>
        <dbReference type="Google" id="ProtNLM"/>
    </source>
</evidence>
<evidence type="ECO:0000313" key="5">
    <source>
        <dbReference type="Proteomes" id="UP001165082"/>
    </source>
</evidence>
<feature type="compositionally biased region" description="Basic residues" evidence="3">
    <location>
        <begin position="930"/>
        <end position="943"/>
    </location>
</feature>
<reference evidence="4" key="1">
    <citation type="submission" date="2022-07" db="EMBL/GenBank/DDBJ databases">
        <title>Genome analysis of Parmales, a sister group of diatoms, reveals the evolutionary specialization of diatoms from phago-mixotrophs to photoautotrophs.</title>
        <authorList>
            <person name="Ban H."/>
            <person name="Sato S."/>
            <person name="Yoshikawa S."/>
            <person name="Kazumasa Y."/>
            <person name="Nakamura Y."/>
            <person name="Ichinomiya M."/>
            <person name="Saitoh K."/>
            <person name="Sato N."/>
            <person name="Blanc-Mathieu R."/>
            <person name="Endo H."/>
            <person name="Kuwata A."/>
            <person name="Ogata H."/>
        </authorList>
    </citation>
    <scope>NUCLEOTIDE SEQUENCE</scope>
</reference>
<dbReference type="AlphaFoldDB" id="A0A9W7DRU2"/>
<gene>
    <name evidence="4" type="ORF">TrRE_jg12364</name>
</gene>
<feature type="region of interest" description="Disordered" evidence="3">
    <location>
        <begin position="857"/>
        <end position="880"/>
    </location>
</feature>
<dbReference type="OrthoDB" id="10251809at2759"/>
<accession>A0A9W7DRU2</accession>
<feature type="compositionally biased region" description="Basic and acidic residues" evidence="3">
    <location>
        <begin position="908"/>
        <end position="920"/>
    </location>
</feature>
<dbReference type="SUPFAM" id="SSF50965">
    <property type="entry name" value="Galactose oxidase, central domain"/>
    <property type="match status" value="1"/>
</dbReference>
<dbReference type="Proteomes" id="UP001165082">
    <property type="component" value="Unassembled WGS sequence"/>
</dbReference>
<dbReference type="InterPro" id="IPR011043">
    <property type="entry name" value="Gal_Oxase/kelch_b-propeller"/>
</dbReference>
<dbReference type="PANTHER" id="PTHR46093:SF18">
    <property type="entry name" value="FIBRONECTIN TYPE-III DOMAIN-CONTAINING PROTEIN"/>
    <property type="match status" value="1"/>
</dbReference>
<evidence type="ECO:0000313" key="4">
    <source>
        <dbReference type="EMBL" id="GMH52397.1"/>
    </source>
</evidence>
<proteinExistence type="predicted"/>
<organism evidence="4 5">
    <name type="scientific">Triparma retinervis</name>
    <dbReference type="NCBI Taxonomy" id="2557542"/>
    <lineage>
        <taxon>Eukaryota</taxon>
        <taxon>Sar</taxon>
        <taxon>Stramenopiles</taxon>
        <taxon>Ochrophyta</taxon>
        <taxon>Bolidophyceae</taxon>
        <taxon>Parmales</taxon>
        <taxon>Triparmaceae</taxon>
        <taxon>Triparma</taxon>
    </lineage>
</organism>
<dbReference type="EMBL" id="BRXZ01000737">
    <property type="protein sequence ID" value="GMH52397.1"/>
    <property type="molecule type" value="Genomic_DNA"/>
</dbReference>
<sequence>MYIVAGMETNNRANSVAVFNLKTKRWSLPLCDGTGRDVKDGGIFPAAPEDSSPPSPQPLPPARMHCGVFIWGPSIYIHGGEGAMLIPSRGEVGNDECHLPEGTDDLTASFMKKKSFVEKNIPSKLSPLPRKSHTTTVASHEGNACVILFGGAPSGKKAPSNALYWVRIADLEGSEDSSMGSKGTRMAFWNRAAAKGTPPRPRYGHSATRLSNSQLAFFGGAAGDGELLNDLAILDTETFVWTVIGSWIGKEPAPRFGHCAAAVGTFSSRIEENKFVDSGDSDNSCLIIFGGACLSSNTKDDEKSKRRFKRTRRRDGHVVYSHEINAFDFKTREWKLIRSGVTHPSPRYDCTLAVSSEHGSAALLGSADPEAVTLTGANLNQNIERDGGRYAVLYGGFNSVSVSSDCWALSLEWENQGCGGDDPAEFELRGGDFTSLSIEKALTNFKREKIIASKEAAAERQERIRLEDIITDLTSQVASLKVERSNLLASMSDSGAALESKIRSHEVKISSLKVQIKEQQELMLRIDASRVHTVGALRHSRGARAELMVDFGQPTVVEHELVRIRHDAEFSCQVDPGELGGGDDEKTRKDISEAEEEAKDTARREELERWVRSKKLRDGDDLELVDGMEDRDLAPHDGVMRDSPRKISTGIRSARGQLSVRIMEPVVAGVGMGVTRVAGSGPAVPFVSQPPGESVAPPSETFPPPASPQPPLKKGPVPGPPPREPRPGSSEDTARLTVVPGYRDTGVRGGGLAPGTSRALGGVGGSGGTVDDCSSLNPFSDAFSNIPAAAASAPPGDVLDTTRTGISEISNDNTARTGWNVGEVREWRSTRVREAAAEIVQAFVRMKVGAPLRVAERRAEAEGEERRRREEEEKVEEEVDVEFNELVDENERLGEENMSMTYEISRMRRELEKMKRTAKESEEEEGGKGGKGKARGKHHNKAK</sequence>
<feature type="region of interest" description="Disordered" evidence="3">
    <location>
        <begin position="685"/>
        <end position="754"/>
    </location>
</feature>
<name>A0A9W7DRU2_9STRA</name>
<feature type="region of interest" description="Disordered" evidence="3">
    <location>
        <begin position="573"/>
        <end position="606"/>
    </location>
</feature>
<comment type="caution">
    <text evidence="4">The sequence shown here is derived from an EMBL/GenBank/DDBJ whole genome shotgun (WGS) entry which is preliminary data.</text>
</comment>
<feature type="compositionally biased region" description="Basic and acidic residues" evidence="3">
    <location>
        <begin position="583"/>
        <end position="592"/>
    </location>
</feature>
<dbReference type="Pfam" id="PF24681">
    <property type="entry name" value="Kelch_KLHDC2_KLHL20_DRC7"/>
    <property type="match status" value="1"/>
</dbReference>